<sequence length="490" mass="56542">MENEPRQQYIDKQPEGMYRGIIARSSSFEEVKRVITEQPRFARREQVSDVQLVERWGVSTSSLAQFFAERDYRDNRSELTGVLDGGLEIIFETRSSVIDPRENNALVTLQLTQGDRTYSVSVNTAEKPYRDIEFSQVVAQALQDRVSQRFKVSEGRVEERQAEGFVPQDFGGILGNISLPSRVEYYERDNPIDHSNQEKKRQAFYDLFMLAFTKLTIELYKGLKPSREDIILHYLRYFDKMTVRNILATIGFNALGAAIMGEFPAARKNFLGSLKSRSEEYEQTESIEEDYRLDLPLFVDESYIEDEDNSVDEGAFQLTSDSVVRKEPEVGFPDFARTRLERMNIETLNIIRETEMLQDIALLNMEGIQEWSINLHRQLYGSVDALRELNPDDLIVRLCLFKLLSEQNRIHIFKDAIAALAIFINSSAFRGEKTPYRNTIEHKTIVSGSADYPDGHDILTNLDIKIGVSDQQRQELINFLIELTNKYQQS</sequence>
<evidence type="ECO:0000313" key="1">
    <source>
        <dbReference type="EMBL" id="KXK09900.1"/>
    </source>
</evidence>
<protein>
    <submittedName>
        <fullName evidence="1">Uncharacterized protein</fullName>
    </submittedName>
</protein>
<reference evidence="1 2" key="1">
    <citation type="submission" date="2015-02" db="EMBL/GenBank/DDBJ databases">
        <title>Improved understanding of the partial-nitritation anammox process through 23 genomes representing the majority of the microbial community.</title>
        <authorList>
            <person name="Speth D.R."/>
            <person name="In T Zandt M."/>
            <person name="Guerrero Cruz S."/>
            <person name="Jetten M.S."/>
            <person name="Dutilh B.E."/>
        </authorList>
    </citation>
    <scope>NUCLEOTIDE SEQUENCE [LARGE SCALE GENOMIC DNA]</scope>
    <source>
        <strain evidence="1">OLB21</strain>
    </source>
</reference>
<dbReference type="Proteomes" id="UP000070449">
    <property type="component" value="Unassembled WGS sequence"/>
</dbReference>
<dbReference type="STRING" id="1617427.UZ20_WS6002000209"/>
<comment type="caution">
    <text evidence="1">The sequence shown here is derived from an EMBL/GenBank/DDBJ whole genome shotgun (WGS) entry which is preliminary data.</text>
</comment>
<accession>A0A136KKI3</accession>
<evidence type="ECO:0000313" key="2">
    <source>
        <dbReference type="Proteomes" id="UP000070449"/>
    </source>
</evidence>
<name>A0A136KKI3_9BACT</name>
<dbReference type="EMBL" id="JYPD01000011">
    <property type="protein sequence ID" value="KXK09900.1"/>
    <property type="molecule type" value="Genomic_DNA"/>
</dbReference>
<organism evidence="1 2">
    <name type="scientific">candidate division WS6 bacterium OLB21</name>
    <dbReference type="NCBI Taxonomy" id="1617427"/>
    <lineage>
        <taxon>Bacteria</taxon>
        <taxon>Candidatus Dojkabacteria</taxon>
    </lineage>
</organism>
<dbReference type="AlphaFoldDB" id="A0A136KKI3"/>
<proteinExistence type="predicted"/>
<gene>
    <name evidence="1" type="ORF">UZ20_WS6002000209</name>
</gene>